<feature type="domain" description="G-patch" evidence="2">
    <location>
        <begin position="284"/>
        <end position="329"/>
    </location>
</feature>
<evidence type="ECO:0000259" key="2">
    <source>
        <dbReference type="PROSITE" id="PS50174"/>
    </source>
</evidence>
<proteinExistence type="predicted"/>
<comment type="caution">
    <text evidence="3">The sequence shown here is derived from an EMBL/GenBank/DDBJ whole genome shotgun (WGS) entry which is preliminary data.</text>
</comment>
<organism evidence="3 4">
    <name type="scientific">Zophobas morio</name>
    <dbReference type="NCBI Taxonomy" id="2755281"/>
    <lineage>
        <taxon>Eukaryota</taxon>
        <taxon>Metazoa</taxon>
        <taxon>Ecdysozoa</taxon>
        <taxon>Arthropoda</taxon>
        <taxon>Hexapoda</taxon>
        <taxon>Insecta</taxon>
        <taxon>Pterygota</taxon>
        <taxon>Neoptera</taxon>
        <taxon>Endopterygota</taxon>
        <taxon>Coleoptera</taxon>
        <taxon>Polyphaga</taxon>
        <taxon>Cucujiformia</taxon>
        <taxon>Tenebrionidae</taxon>
        <taxon>Zophobas</taxon>
    </lineage>
</organism>
<dbReference type="PANTHER" id="PTHR23106:SF24">
    <property type="entry name" value="ANGIOGENIC FACTOR WITH G PATCH AND FHA DOMAINS 1"/>
    <property type="match status" value="1"/>
</dbReference>
<dbReference type="SMART" id="SM00443">
    <property type="entry name" value="G_patch"/>
    <property type="match status" value="1"/>
</dbReference>
<keyword evidence="4" id="KW-1185">Reference proteome</keyword>
<accession>A0AA38M199</accession>
<dbReference type="Pfam" id="PF17780">
    <property type="entry name" value="OCRE"/>
    <property type="match status" value="1"/>
</dbReference>
<feature type="domain" description="FHA" evidence="1">
    <location>
        <begin position="108"/>
        <end position="161"/>
    </location>
</feature>
<gene>
    <name evidence="3" type="ORF">Zmor_028488</name>
</gene>
<dbReference type="SMART" id="SM00240">
    <property type="entry name" value="FHA"/>
    <property type="match status" value="1"/>
</dbReference>
<dbReference type="InterPro" id="IPR053027">
    <property type="entry name" value="AGGF1"/>
</dbReference>
<dbReference type="InterPro" id="IPR041591">
    <property type="entry name" value="OCRE"/>
</dbReference>
<dbReference type="Pfam" id="PF01585">
    <property type="entry name" value="G-patch"/>
    <property type="match status" value="1"/>
</dbReference>
<dbReference type="Proteomes" id="UP001168821">
    <property type="component" value="Unassembled WGS sequence"/>
</dbReference>
<protein>
    <recommendedName>
        <fullName evidence="5">Angiogenic factor with G patch and FHA domains 1</fullName>
    </recommendedName>
</protein>
<evidence type="ECO:0000313" key="3">
    <source>
        <dbReference type="EMBL" id="KAJ3630038.1"/>
    </source>
</evidence>
<dbReference type="PROSITE" id="PS50006">
    <property type="entry name" value="FHA_DOMAIN"/>
    <property type="match status" value="1"/>
</dbReference>
<evidence type="ECO:0000313" key="4">
    <source>
        <dbReference type="Proteomes" id="UP001168821"/>
    </source>
</evidence>
<evidence type="ECO:0008006" key="5">
    <source>
        <dbReference type="Google" id="ProtNLM"/>
    </source>
</evidence>
<evidence type="ECO:0000259" key="1">
    <source>
        <dbReference type="PROSITE" id="PS50006"/>
    </source>
</evidence>
<dbReference type="GO" id="GO:0003676">
    <property type="term" value="F:nucleic acid binding"/>
    <property type="evidence" value="ECO:0007669"/>
    <property type="project" value="InterPro"/>
</dbReference>
<dbReference type="PANTHER" id="PTHR23106">
    <property type="entry name" value="ANGIOGENIC FACTOR WITH G PATCH AND FHA DOMAINS 1"/>
    <property type="match status" value="1"/>
</dbReference>
<dbReference type="InterPro" id="IPR000253">
    <property type="entry name" value="FHA_dom"/>
</dbReference>
<sequence length="353" mass="39934">MCYIEEYGLYYDYSTRYYYDPSSQYFYDPENKRYMTYNSKKDSYEVSLQLNEERSLQPNIEPFSSPKKWKRGTFKKSNKNILCARLVALADGFNIKKGSVYVFGREGAGIGRESLPGTILCISSLQISKRHAMISFDLERNTFYIKDLGSLHGTFVNNKRISVSRAQSREIYLRELDKIVFADAVEFIVHLHTGTKCCSECAQAFEKATSRQQPGVSGDLVVQADPVYVSDSIALPSLSSEGLNPEYKDRAAARRKKYPGLDIGVYEKFVYPVVSAGEHEPLPVENKGYQLLQAMGWTGKGLGKNQQGMLTPLAIKPLEGKAGLGTDKKINSSEKEKLWMKARLRYENTNTET</sequence>
<dbReference type="PROSITE" id="PS50174">
    <property type="entry name" value="G_PATCH"/>
    <property type="match status" value="1"/>
</dbReference>
<dbReference type="SUPFAM" id="SSF49879">
    <property type="entry name" value="SMAD/FHA domain"/>
    <property type="match status" value="1"/>
</dbReference>
<dbReference type="InterPro" id="IPR008984">
    <property type="entry name" value="SMAD_FHA_dom_sf"/>
</dbReference>
<dbReference type="AlphaFoldDB" id="A0AA38M199"/>
<reference evidence="3" key="1">
    <citation type="journal article" date="2023" name="G3 (Bethesda)">
        <title>Whole genome assemblies of Zophobas morio and Tenebrio molitor.</title>
        <authorList>
            <person name="Kaur S."/>
            <person name="Stinson S.A."/>
            <person name="diCenzo G.C."/>
        </authorList>
    </citation>
    <scope>NUCLEOTIDE SEQUENCE</scope>
    <source>
        <strain evidence="3">QUZm001</strain>
    </source>
</reference>
<dbReference type="Gene3D" id="2.60.200.20">
    <property type="match status" value="1"/>
</dbReference>
<name>A0AA38M199_9CUCU</name>
<dbReference type="EMBL" id="JALNTZ010000907">
    <property type="protein sequence ID" value="KAJ3630038.1"/>
    <property type="molecule type" value="Genomic_DNA"/>
</dbReference>
<dbReference type="Pfam" id="PF00498">
    <property type="entry name" value="FHA"/>
    <property type="match status" value="1"/>
</dbReference>
<dbReference type="InterPro" id="IPR000467">
    <property type="entry name" value="G_patch_dom"/>
</dbReference>